<organism evidence="2 3">
    <name type="scientific">Paraglaciecola chathamensis S18K6</name>
    <dbReference type="NCBI Taxonomy" id="1127672"/>
    <lineage>
        <taxon>Bacteria</taxon>
        <taxon>Pseudomonadati</taxon>
        <taxon>Pseudomonadota</taxon>
        <taxon>Gammaproteobacteria</taxon>
        <taxon>Alteromonadales</taxon>
        <taxon>Alteromonadaceae</taxon>
        <taxon>Paraglaciecola</taxon>
    </lineage>
</organism>
<evidence type="ECO:0000313" key="3">
    <source>
        <dbReference type="Proteomes" id="UP000006320"/>
    </source>
</evidence>
<reference evidence="2 3" key="1">
    <citation type="journal article" date="2017" name="Antonie Van Leeuwenhoek">
        <title>Rhizobium rhizosphaerae sp. nov., a novel species isolated from rice rhizosphere.</title>
        <authorList>
            <person name="Zhao J.J."/>
            <person name="Zhang J."/>
            <person name="Zhang R.J."/>
            <person name="Zhang C.W."/>
            <person name="Yin H.Q."/>
            <person name="Zhang X.X."/>
        </authorList>
    </citation>
    <scope>NUCLEOTIDE SEQUENCE [LARGE SCALE GENOMIC DNA]</scope>
    <source>
        <strain evidence="2 3">S18K6</strain>
    </source>
</reference>
<evidence type="ECO:0000313" key="2">
    <source>
        <dbReference type="EMBL" id="GAC08228.1"/>
    </source>
</evidence>
<accession>A0AAV3USQ5</accession>
<sequence length="37" mass="4024">MGKEVENSRHIRPGYSNKALVALTIPSNLVLLGFIAN</sequence>
<comment type="caution">
    <text evidence="2">The sequence shown here is derived from an EMBL/GenBank/DDBJ whole genome shotgun (WGS) entry which is preliminary data.</text>
</comment>
<dbReference type="EMBL" id="BAEM01000004">
    <property type="protein sequence ID" value="GAC08228.1"/>
    <property type="molecule type" value="Genomic_DNA"/>
</dbReference>
<dbReference type="AlphaFoldDB" id="A0AAV3USQ5"/>
<gene>
    <name evidence="2" type="ORF">GCHA_0263</name>
</gene>
<evidence type="ECO:0000256" key="1">
    <source>
        <dbReference type="SAM" id="Phobius"/>
    </source>
</evidence>
<keyword evidence="1" id="KW-0812">Transmembrane</keyword>
<keyword evidence="1" id="KW-1133">Transmembrane helix</keyword>
<protein>
    <submittedName>
        <fullName evidence="2">Uncharacterized protein</fullName>
    </submittedName>
</protein>
<keyword evidence="1" id="KW-0472">Membrane</keyword>
<proteinExistence type="predicted"/>
<feature type="transmembrane region" description="Helical" evidence="1">
    <location>
        <begin position="20"/>
        <end position="36"/>
    </location>
</feature>
<name>A0AAV3USQ5_9ALTE</name>
<dbReference type="Proteomes" id="UP000006320">
    <property type="component" value="Unassembled WGS sequence"/>
</dbReference>